<name>A0ABX7RJY6_9ACTN</name>
<dbReference type="Proteomes" id="UP000671836">
    <property type="component" value="Chromosome"/>
</dbReference>
<evidence type="ECO:0000313" key="1">
    <source>
        <dbReference type="EMBL" id="QSY48530.1"/>
    </source>
</evidence>
<dbReference type="EMBL" id="CP071595">
    <property type="protein sequence ID" value="QSY48530.1"/>
    <property type="molecule type" value="Genomic_DNA"/>
</dbReference>
<accession>A0ABX7RJY6</accession>
<keyword evidence="2" id="KW-1185">Reference proteome</keyword>
<gene>
    <name evidence="1" type="ORF">J3S04_26080</name>
</gene>
<evidence type="ECO:0000313" key="2">
    <source>
        <dbReference type="Proteomes" id="UP000671836"/>
    </source>
</evidence>
<protein>
    <recommendedName>
        <fullName evidence="3">CsbD family protein</fullName>
    </recommendedName>
</protein>
<organism evidence="1 2">
    <name type="scientific">Streptomyces griseocarneus</name>
    <dbReference type="NCBI Taxonomy" id="51201"/>
    <lineage>
        <taxon>Bacteria</taxon>
        <taxon>Bacillati</taxon>
        <taxon>Actinomycetota</taxon>
        <taxon>Actinomycetes</taxon>
        <taxon>Kitasatosporales</taxon>
        <taxon>Streptomycetaceae</taxon>
        <taxon>Streptomyces</taxon>
    </lineage>
</organism>
<reference evidence="1 2" key="1">
    <citation type="submission" date="2021-03" db="EMBL/GenBank/DDBJ databases">
        <title>Streptomyces strains.</title>
        <authorList>
            <person name="Lund M.B."/>
            <person name="Toerring T."/>
        </authorList>
    </citation>
    <scope>NUCLEOTIDE SEQUENCE [LARGE SCALE GENOMIC DNA]</scope>
    <source>
        <strain evidence="1 2">KCC S-1010</strain>
    </source>
</reference>
<evidence type="ECO:0008006" key="3">
    <source>
        <dbReference type="Google" id="ProtNLM"/>
    </source>
</evidence>
<sequence length="47" mass="5176">MLDGAGDARRDVQLRGDRLLGQLGDDLEEVADDKTSFNVAEADTRRN</sequence>
<dbReference type="RefSeq" id="WP_207555202.1">
    <property type="nucleotide sequence ID" value="NZ_CP071595.1"/>
</dbReference>
<proteinExistence type="predicted"/>